<dbReference type="AlphaFoldDB" id="F7YU04"/>
<dbReference type="STRING" id="688269.Theth_1533"/>
<dbReference type="EMBL" id="CP002351">
    <property type="protein sequence ID" value="AEH51586.1"/>
    <property type="molecule type" value="Genomic_DNA"/>
</dbReference>
<accession>F7YU04</accession>
<feature type="domain" description="DUF8052" evidence="1">
    <location>
        <begin position="3"/>
        <end position="161"/>
    </location>
</feature>
<keyword evidence="3" id="KW-1185">Reference proteome</keyword>
<dbReference type="eggNOG" id="ENOG50330PN">
    <property type="taxonomic scope" value="Bacteria"/>
</dbReference>
<name>F7YU04_9THEM</name>
<sequence length="174" mass="20825" precursor="true">MVDEEKFIQKLYDSLSNNFEVYLDVKVNDFYCDLFGKFQDTKVRTFITSKDVIDQYTNYEYFVVKRFQEQSLSHLIEYVNQVVSLHENYTKPDEYHMSTVTNCVLLIPLVDDSVEKFIKRFKYKKVYKFYLHGWSEIRLCAVDQSTGRIFKSRNAGILKNFLEKLISKTQEVLR</sequence>
<dbReference type="HOGENOM" id="CLU_100108_1_0_0"/>
<dbReference type="PATRIC" id="fig|688269.3.peg.1582"/>
<reference evidence="2 3" key="1">
    <citation type="submission" date="2010-11" db="EMBL/GenBank/DDBJ databases">
        <title>The complete genome of Thermotoga thermarum DSM 5069.</title>
        <authorList>
            <consortium name="US DOE Joint Genome Institute (JGI-PGF)"/>
            <person name="Lucas S."/>
            <person name="Copeland A."/>
            <person name="Lapidus A."/>
            <person name="Bruce D."/>
            <person name="Goodwin L."/>
            <person name="Pitluck S."/>
            <person name="Kyrpides N."/>
            <person name="Mavromatis K."/>
            <person name="Ivanova N."/>
            <person name="Zeytun A."/>
            <person name="Brettin T."/>
            <person name="Detter J.C."/>
            <person name="Tapia R."/>
            <person name="Han C."/>
            <person name="Land M."/>
            <person name="Hauser L."/>
            <person name="Markowitz V."/>
            <person name="Cheng J.-F."/>
            <person name="Hugenholtz P."/>
            <person name="Woyke T."/>
            <person name="Wu D."/>
            <person name="Spring S."/>
            <person name="Schroeder M."/>
            <person name="Brambilla E."/>
            <person name="Klenk H.-P."/>
            <person name="Eisen J.A."/>
        </authorList>
    </citation>
    <scope>NUCLEOTIDE SEQUENCE [LARGE SCALE GENOMIC DNA]</scope>
    <source>
        <strain evidence="2 3">DSM 5069</strain>
    </source>
</reference>
<dbReference type="InterPro" id="IPR058365">
    <property type="entry name" value="DUF8052"/>
</dbReference>
<dbReference type="KEGG" id="tta:Theth_1533"/>
<organism evidence="2 3">
    <name type="scientific">Pseudothermotoga thermarum DSM 5069</name>
    <dbReference type="NCBI Taxonomy" id="688269"/>
    <lineage>
        <taxon>Bacteria</taxon>
        <taxon>Thermotogati</taxon>
        <taxon>Thermotogota</taxon>
        <taxon>Thermotogae</taxon>
        <taxon>Thermotogales</taxon>
        <taxon>Thermotogaceae</taxon>
        <taxon>Pseudothermotoga</taxon>
    </lineage>
</organism>
<dbReference type="Proteomes" id="UP000006804">
    <property type="component" value="Chromosome"/>
</dbReference>
<dbReference type="Pfam" id="PF26226">
    <property type="entry name" value="DUF8052"/>
    <property type="match status" value="1"/>
</dbReference>
<dbReference type="RefSeq" id="WP_013932798.1">
    <property type="nucleotide sequence ID" value="NC_015707.1"/>
</dbReference>
<proteinExistence type="predicted"/>
<evidence type="ECO:0000259" key="1">
    <source>
        <dbReference type="Pfam" id="PF26226"/>
    </source>
</evidence>
<evidence type="ECO:0000313" key="3">
    <source>
        <dbReference type="Proteomes" id="UP000006804"/>
    </source>
</evidence>
<gene>
    <name evidence="2" type="ORF">Theth_1533</name>
</gene>
<protein>
    <recommendedName>
        <fullName evidence="1">DUF8052 domain-containing protein</fullName>
    </recommendedName>
</protein>
<evidence type="ECO:0000313" key="2">
    <source>
        <dbReference type="EMBL" id="AEH51586.1"/>
    </source>
</evidence>